<keyword evidence="6 8" id="KW-0675">Receptor</keyword>
<evidence type="ECO:0000256" key="3">
    <source>
        <dbReference type="ARBA" id="ARBA00022989"/>
    </source>
</evidence>
<evidence type="ECO:0000256" key="1">
    <source>
        <dbReference type="ARBA" id="ARBA00004141"/>
    </source>
</evidence>
<name>A0A193KUV8_SCHMD</name>
<dbReference type="OrthoDB" id="10037617at2759"/>
<dbReference type="SUPFAM" id="SSF81321">
    <property type="entry name" value="Family A G protein-coupled receptor-like"/>
    <property type="match status" value="1"/>
</dbReference>
<dbReference type="Gene3D" id="1.20.1070.10">
    <property type="entry name" value="Rhodopsin 7-helix transmembrane proteins"/>
    <property type="match status" value="1"/>
</dbReference>
<dbReference type="PROSITE" id="PS00237">
    <property type="entry name" value="G_PROTEIN_RECEP_F1_1"/>
    <property type="match status" value="1"/>
</dbReference>
<evidence type="ECO:0000256" key="7">
    <source>
        <dbReference type="ARBA" id="ARBA00023224"/>
    </source>
</evidence>
<feature type="transmembrane region" description="Helical" evidence="9">
    <location>
        <begin position="139"/>
        <end position="157"/>
    </location>
</feature>
<dbReference type="GO" id="GO:0005886">
    <property type="term" value="C:plasma membrane"/>
    <property type="evidence" value="ECO:0007669"/>
    <property type="project" value="TreeGrafter"/>
</dbReference>
<dbReference type="PRINTS" id="PR00237">
    <property type="entry name" value="GPCRRHODOPSN"/>
</dbReference>
<dbReference type="InterPro" id="IPR000276">
    <property type="entry name" value="GPCR_Rhodpsn"/>
</dbReference>
<evidence type="ECO:0000256" key="9">
    <source>
        <dbReference type="SAM" id="Phobius"/>
    </source>
</evidence>
<dbReference type="PANTHER" id="PTHR45695">
    <property type="entry name" value="LEUCOKININ RECEPTOR-RELATED"/>
    <property type="match status" value="1"/>
</dbReference>
<dbReference type="PROSITE" id="PS50262">
    <property type="entry name" value="G_PROTEIN_RECEP_F1_2"/>
    <property type="match status" value="1"/>
</dbReference>
<dbReference type="Pfam" id="PF00001">
    <property type="entry name" value="7tm_1"/>
    <property type="match status" value="1"/>
</dbReference>
<dbReference type="AlphaFoldDB" id="A0A193KUV8"/>
<feature type="transmembrane region" description="Helical" evidence="9">
    <location>
        <begin position="178"/>
        <end position="198"/>
    </location>
</feature>
<protein>
    <submittedName>
        <fullName evidence="11">GCR328</fullName>
    </submittedName>
</protein>
<keyword evidence="2 8" id="KW-0812">Transmembrane</keyword>
<dbReference type="PANTHER" id="PTHR45695:SF9">
    <property type="entry name" value="LEUCOKININ RECEPTOR"/>
    <property type="match status" value="1"/>
</dbReference>
<evidence type="ECO:0000256" key="2">
    <source>
        <dbReference type="ARBA" id="ARBA00022692"/>
    </source>
</evidence>
<dbReference type="GO" id="GO:0004930">
    <property type="term" value="F:G protein-coupled receptor activity"/>
    <property type="evidence" value="ECO:0007669"/>
    <property type="project" value="UniProtKB-KW"/>
</dbReference>
<organism evidence="11">
    <name type="scientific">Schmidtea mediterranea</name>
    <name type="common">Freshwater planarian flatworm</name>
    <dbReference type="NCBI Taxonomy" id="79327"/>
    <lineage>
        <taxon>Eukaryota</taxon>
        <taxon>Metazoa</taxon>
        <taxon>Spiralia</taxon>
        <taxon>Lophotrochozoa</taxon>
        <taxon>Platyhelminthes</taxon>
        <taxon>Rhabditophora</taxon>
        <taxon>Seriata</taxon>
        <taxon>Tricladida</taxon>
        <taxon>Continenticola</taxon>
        <taxon>Geoplanoidea</taxon>
        <taxon>Dugesiidae</taxon>
        <taxon>Schmidtea</taxon>
    </lineage>
</organism>
<keyword evidence="5 9" id="KW-0472">Membrane</keyword>
<evidence type="ECO:0000256" key="5">
    <source>
        <dbReference type="ARBA" id="ARBA00023136"/>
    </source>
</evidence>
<gene>
    <name evidence="11" type="primary">gcr328</name>
</gene>
<evidence type="ECO:0000256" key="4">
    <source>
        <dbReference type="ARBA" id="ARBA00023040"/>
    </source>
</evidence>
<evidence type="ECO:0000256" key="8">
    <source>
        <dbReference type="RuleBase" id="RU000688"/>
    </source>
</evidence>
<proteinExistence type="evidence at transcript level"/>
<feature type="transmembrane region" description="Helical" evidence="9">
    <location>
        <begin position="227"/>
        <end position="256"/>
    </location>
</feature>
<comment type="similarity">
    <text evidence="8">Belongs to the G-protein coupled receptor 1 family.</text>
</comment>
<feature type="transmembrane region" description="Helical" evidence="9">
    <location>
        <begin position="62"/>
        <end position="87"/>
    </location>
</feature>
<evidence type="ECO:0000259" key="10">
    <source>
        <dbReference type="PROSITE" id="PS50262"/>
    </source>
</evidence>
<keyword evidence="7 8" id="KW-0807">Transducer</keyword>
<dbReference type="InterPro" id="IPR017452">
    <property type="entry name" value="GPCR_Rhodpsn_7TM"/>
</dbReference>
<keyword evidence="4 8" id="KW-0297">G-protein coupled receptor</keyword>
<dbReference type="EMBL" id="KX018959">
    <property type="protein sequence ID" value="ANO39120.1"/>
    <property type="molecule type" value="mRNA"/>
</dbReference>
<keyword evidence="3 9" id="KW-1133">Transmembrane helix</keyword>
<sequence>MFEHSTKPNEIYKLDGNTNDVDTLSFDHCLKNKFIPGTELFAKCITEKIISFLENNKNPYSIVLQTIFSLSICVGIIGNFLVIMSVLLFQFMRNFANIFLLNLAISDILVLTIAAPFTLFNQVNLVYKFSPFFCQVQSGLQSTTVHVSVLSLMSISFERFYVIMFPMQYKMIFKNSRLKIWLLSIWLLSIALSMPLGYASEIVHVDGSNNTNQCKETWFGNQLYRKIYTFFSFFILYLIPLFFMLILHFILITKLWKMPKEITNSIRSVDYSNRRKKLSIILIMLCLIFLICWLPHHVRCIYNDFIIKIYSAESISRKYDDFILERLTPISQFMCYLNSSINPFCSLLISTKFRYCVKYIFKYLYSAAKHRGFNRSKNKLPVGKASSQFIARVRSINS</sequence>
<comment type="subcellular location">
    <subcellularLocation>
        <location evidence="1">Membrane</location>
        <topology evidence="1">Multi-pass membrane protein</topology>
    </subcellularLocation>
</comment>
<feature type="transmembrane region" description="Helical" evidence="9">
    <location>
        <begin position="99"/>
        <end position="119"/>
    </location>
</feature>
<reference evidence="11" key="1">
    <citation type="journal article" date="2016" name="PLoS Biol.">
        <title>GPCRs Direct Germline Development and Somatic Gonad Function in Planarians.</title>
        <authorList>
            <person name="Saberi A."/>
            <person name="Jamal A."/>
            <person name="Beets I."/>
            <person name="Schoofs L."/>
            <person name="Newmark P.A."/>
        </authorList>
    </citation>
    <scope>NUCLEOTIDE SEQUENCE</scope>
</reference>
<feature type="transmembrane region" description="Helical" evidence="9">
    <location>
        <begin position="277"/>
        <end position="296"/>
    </location>
</feature>
<feature type="domain" description="G-protein coupled receptors family 1 profile" evidence="10">
    <location>
        <begin position="78"/>
        <end position="346"/>
    </location>
</feature>
<accession>A0A193KUV8</accession>
<evidence type="ECO:0000256" key="6">
    <source>
        <dbReference type="ARBA" id="ARBA00023170"/>
    </source>
</evidence>
<evidence type="ECO:0000313" key="11">
    <source>
        <dbReference type="EMBL" id="ANO39120.1"/>
    </source>
</evidence>